<feature type="non-terminal residue" evidence="1">
    <location>
        <position position="1"/>
    </location>
</feature>
<proteinExistence type="predicted"/>
<dbReference type="AlphaFoldDB" id="A0A367U6B6"/>
<evidence type="ECO:0000313" key="2">
    <source>
        <dbReference type="Proteomes" id="UP000252419"/>
    </source>
</evidence>
<comment type="caution">
    <text evidence="1">The sequence shown here is derived from an EMBL/GenBank/DDBJ whole genome shotgun (WGS) entry which is preliminary data.</text>
</comment>
<keyword evidence="2" id="KW-1185">Reference proteome</keyword>
<sequence length="69" mass="8005">RSRGEACAAGGGFERDQGMRRRDVMKFHDMNYIDTNDRCKRPSQPPDKHETYGFQLFSHPAGLRKTSCW</sequence>
<evidence type="ECO:0000313" key="1">
    <source>
        <dbReference type="EMBL" id="RCK03845.1"/>
    </source>
</evidence>
<dbReference type="RefSeq" id="WP_208638524.1">
    <property type="nucleotide sequence ID" value="NZ_JPWA01000046.1"/>
</dbReference>
<name>A0A367U6B6_9PROT</name>
<gene>
    <name evidence="1" type="ORF">TH5_23360</name>
</gene>
<dbReference type="EMBL" id="JPWA01000046">
    <property type="protein sequence ID" value="RCK03845.1"/>
    <property type="molecule type" value="Genomic_DNA"/>
</dbReference>
<organism evidence="1 2">
    <name type="scientific">Thalassospira xianhensis MCCC 1A02616</name>
    <dbReference type="NCBI Taxonomy" id="1177929"/>
    <lineage>
        <taxon>Bacteria</taxon>
        <taxon>Pseudomonadati</taxon>
        <taxon>Pseudomonadota</taxon>
        <taxon>Alphaproteobacteria</taxon>
        <taxon>Rhodospirillales</taxon>
        <taxon>Thalassospiraceae</taxon>
        <taxon>Thalassospira</taxon>
    </lineage>
</organism>
<dbReference type="Proteomes" id="UP000252419">
    <property type="component" value="Unassembled WGS sequence"/>
</dbReference>
<protein>
    <submittedName>
        <fullName evidence="1">Uncharacterized protein</fullName>
    </submittedName>
</protein>
<accession>A0A367U6B6</accession>
<reference evidence="1 2" key="1">
    <citation type="submission" date="2014-07" db="EMBL/GenBank/DDBJ databases">
        <title>Draft genome sequence of Thalassospira xianhensis P-4 (MCCC 1A02616).</title>
        <authorList>
            <person name="Lai Q."/>
            <person name="Shao Z."/>
        </authorList>
    </citation>
    <scope>NUCLEOTIDE SEQUENCE [LARGE SCALE GENOMIC DNA]</scope>
    <source>
        <strain evidence="1 2">MCCC 1A02616</strain>
    </source>
</reference>